<dbReference type="GeneID" id="68321545"/>
<dbReference type="InterPro" id="IPR001083">
    <property type="entry name" value="Cu_fist_DNA-bd_dom"/>
</dbReference>
<dbReference type="GO" id="GO:0003677">
    <property type="term" value="F:DNA binding"/>
    <property type="evidence" value="ECO:0007669"/>
    <property type="project" value="InterPro"/>
</dbReference>
<evidence type="ECO:0000313" key="4">
    <source>
        <dbReference type="Proteomes" id="UP000827133"/>
    </source>
</evidence>
<accession>A0A9P8IIB5</accession>
<evidence type="ECO:0000256" key="1">
    <source>
        <dbReference type="SAM" id="MobiDB-lite"/>
    </source>
</evidence>
<feature type="region of interest" description="Disordered" evidence="1">
    <location>
        <begin position="244"/>
        <end position="266"/>
    </location>
</feature>
<dbReference type="GO" id="GO:0005507">
    <property type="term" value="F:copper ion binding"/>
    <property type="evidence" value="ECO:0007669"/>
    <property type="project" value="InterPro"/>
</dbReference>
<name>A0A9P8IIB5_9HYPO</name>
<evidence type="ECO:0000313" key="3">
    <source>
        <dbReference type="EMBL" id="KAG9495442.1"/>
    </source>
</evidence>
<comment type="caution">
    <text evidence="3">The sequence shown here is derived from an EMBL/GenBank/DDBJ whole genome shotgun (WGS) entry which is preliminary data.</text>
</comment>
<sequence length="331" mass="34634">MRKNERGEKVACFKCRVGHRTGKCVDKPGHQNDVQVVPMPGRPKGAKTNQVRAAKQQEKQSRPFYPDYAAAGPVQGRFAAEYQQLPVAGYQNPGSFMNPPALVPSPAQPSGSLPDPLSAGLPAAVRHALECSAYPGMGFGPAPPLPAVPAPIFASSAPVSQPVGANQFGAMPQNVWVNNPLMSFRQVDMTAQVQQGGNMGIQTLPGDLIGAGNIAPSVPSAPFVPSPNLFSFNKEAREVVSWDGWSSPEHPVQPTPAANSGAQSSGSPGFFESFSYPDLLKSDSHLSGELPVLGTLADQGASASPGQDPLVDFGLPVADPFMGADLYDPGE</sequence>
<dbReference type="Proteomes" id="UP000827133">
    <property type="component" value="Unassembled WGS sequence"/>
</dbReference>
<feature type="domain" description="Copper-fist" evidence="2">
    <location>
        <begin position="7"/>
        <end position="44"/>
    </location>
</feature>
<protein>
    <recommendedName>
        <fullName evidence="2">Copper-fist domain-containing protein</fullName>
    </recommendedName>
</protein>
<keyword evidence="4" id="KW-1185">Reference proteome</keyword>
<proteinExistence type="predicted"/>
<reference evidence="3" key="1">
    <citation type="journal article" date="2021" name="Mol. Plant Microbe Interact.">
        <title>Telomere to telomere genome assembly of Fusarium musae F31, causal agent of crown rot disease of banana.</title>
        <authorList>
            <person name="Degradi L."/>
            <person name="Tava V."/>
            <person name="Kunova A."/>
            <person name="Cortesi P."/>
            <person name="Saracchi M."/>
            <person name="Pasquali M."/>
        </authorList>
    </citation>
    <scope>NUCLEOTIDE SEQUENCE</scope>
    <source>
        <strain evidence="3">F31</strain>
    </source>
</reference>
<dbReference type="AlphaFoldDB" id="A0A9P8IIB5"/>
<dbReference type="PROSITE" id="PS50073">
    <property type="entry name" value="COPPER_FIST_2"/>
    <property type="match status" value="1"/>
</dbReference>
<organism evidence="3 4">
    <name type="scientific">Fusarium musae</name>
    <dbReference type="NCBI Taxonomy" id="1042133"/>
    <lineage>
        <taxon>Eukaryota</taxon>
        <taxon>Fungi</taxon>
        <taxon>Dikarya</taxon>
        <taxon>Ascomycota</taxon>
        <taxon>Pezizomycotina</taxon>
        <taxon>Sordariomycetes</taxon>
        <taxon>Hypocreomycetidae</taxon>
        <taxon>Hypocreales</taxon>
        <taxon>Nectriaceae</taxon>
        <taxon>Fusarium</taxon>
    </lineage>
</organism>
<dbReference type="KEGG" id="fmu:J7337_013689"/>
<dbReference type="RefSeq" id="XP_044674442.1">
    <property type="nucleotide sequence ID" value="XM_044831167.1"/>
</dbReference>
<dbReference type="EMBL" id="JAHBCI010000011">
    <property type="protein sequence ID" value="KAG9495442.1"/>
    <property type="molecule type" value="Genomic_DNA"/>
</dbReference>
<dbReference type="GO" id="GO:0003700">
    <property type="term" value="F:DNA-binding transcription factor activity"/>
    <property type="evidence" value="ECO:0007669"/>
    <property type="project" value="InterPro"/>
</dbReference>
<evidence type="ECO:0000259" key="2">
    <source>
        <dbReference type="PROSITE" id="PS50073"/>
    </source>
</evidence>
<gene>
    <name evidence="3" type="ORF">J7337_013689</name>
</gene>
<dbReference type="Pfam" id="PF00649">
    <property type="entry name" value="Copper-fist"/>
    <property type="match status" value="1"/>
</dbReference>
<feature type="region of interest" description="Disordered" evidence="1">
    <location>
        <begin position="26"/>
        <end position="60"/>
    </location>
</feature>